<dbReference type="Gene3D" id="1.10.4030.10">
    <property type="entry name" value="Porin chaperone SurA, peptide-binding domain"/>
    <property type="match status" value="1"/>
</dbReference>
<accession>A0A1M6IJ13</accession>
<name>A0A1M6IJ13_MALRU</name>
<dbReference type="PANTHER" id="PTHR47637">
    <property type="entry name" value="CHAPERONE SURA"/>
    <property type="match status" value="1"/>
</dbReference>
<gene>
    <name evidence="9" type="ORF">SAMN02745165_02128</name>
</gene>
<evidence type="ECO:0000256" key="2">
    <source>
        <dbReference type="ARBA" id="ARBA00022764"/>
    </source>
</evidence>
<organism evidence="9 10">
    <name type="scientific">Malonomonas rubra DSM 5091</name>
    <dbReference type="NCBI Taxonomy" id="1122189"/>
    <lineage>
        <taxon>Bacteria</taxon>
        <taxon>Pseudomonadati</taxon>
        <taxon>Thermodesulfobacteriota</taxon>
        <taxon>Desulfuromonadia</taxon>
        <taxon>Desulfuromonadales</taxon>
        <taxon>Geopsychrobacteraceae</taxon>
        <taxon>Malonomonas</taxon>
    </lineage>
</organism>
<keyword evidence="10" id="KW-1185">Reference proteome</keyword>
<dbReference type="RefSeq" id="WP_072908710.1">
    <property type="nucleotide sequence ID" value="NZ_FQZT01000007.1"/>
</dbReference>
<dbReference type="SUPFAM" id="SSF109998">
    <property type="entry name" value="Triger factor/SurA peptide-binding domain-like"/>
    <property type="match status" value="1"/>
</dbReference>
<keyword evidence="2" id="KW-0574">Periplasm</keyword>
<dbReference type="InterPro" id="IPR050280">
    <property type="entry name" value="OMP_Chaperone_SurA"/>
</dbReference>
<proteinExistence type="predicted"/>
<evidence type="ECO:0000256" key="7">
    <source>
        <dbReference type="SAM" id="SignalP"/>
    </source>
</evidence>
<dbReference type="InterPro" id="IPR027304">
    <property type="entry name" value="Trigger_fact/SurA_dom_sf"/>
</dbReference>
<feature type="chain" id="PRO_5012861614" evidence="7">
    <location>
        <begin position="21"/>
        <end position="312"/>
    </location>
</feature>
<dbReference type="Pfam" id="PF13145">
    <property type="entry name" value="Rotamase_2"/>
    <property type="match status" value="1"/>
</dbReference>
<keyword evidence="4" id="KW-0143">Chaperone</keyword>
<evidence type="ECO:0000256" key="6">
    <source>
        <dbReference type="PROSITE-ProRule" id="PRU00278"/>
    </source>
</evidence>
<dbReference type="STRING" id="1122189.SAMN02745165_02128"/>
<dbReference type="InterPro" id="IPR000297">
    <property type="entry name" value="PPIase_PpiC"/>
</dbReference>
<evidence type="ECO:0000256" key="5">
    <source>
        <dbReference type="ARBA" id="ARBA00023235"/>
    </source>
</evidence>
<dbReference type="PROSITE" id="PS50198">
    <property type="entry name" value="PPIC_PPIASE_2"/>
    <property type="match status" value="1"/>
</dbReference>
<dbReference type="Gene3D" id="3.10.50.40">
    <property type="match status" value="1"/>
</dbReference>
<keyword evidence="1 7" id="KW-0732">Signal</keyword>
<keyword evidence="3 6" id="KW-0697">Rotamase</keyword>
<dbReference type="EMBL" id="FQZT01000007">
    <property type="protein sequence ID" value="SHJ34451.1"/>
    <property type="molecule type" value="Genomic_DNA"/>
</dbReference>
<dbReference type="OrthoDB" id="14196at2"/>
<evidence type="ECO:0000256" key="3">
    <source>
        <dbReference type="ARBA" id="ARBA00023110"/>
    </source>
</evidence>
<evidence type="ECO:0000256" key="4">
    <source>
        <dbReference type="ARBA" id="ARBA00023186"/>
    </source>
</evidence>
<feature type="domain" description="PpiC" evidence="8">
    <location>
        <begin position="170"/>
        <end position="266"/>
    </location>
</feature>
<dbReference type="GO" id="GO:0003755">
    <property type="term" value="F:peptidyl-prolyl cis-trans isomerase activity"/>
    <property type="evidence" value="ECO:0007669"/>
    <property type="project" value="UniProtKB-KW"/>
</dbReference>
<evidence type="ECO:0000259" key="8">
    <source>
        <dbReference type="PROSITE" id="PS50198"/>
    </source>
</evidence>
<keyword evidence="5 6" id="KW-0413">Isomerase</keyword>
<protein>
    <submittedName>
        <fullName evidence="9">Periplasmic chaperone for outer membrane proteins SurA</fullName>
    </submittedName>
</protein>
<evidence type="ECO:0000313" key="10">
    <source>
        <dbReference type="Proteomes" id="UP000184171"/>
    </source>
</evidence>
<evidence type="ECO:0000313" key="9">
    <source>
        <dbReference type="EMBL" id="SHJ34451.1"/>
    </source>
</evidence>
<evidence type="ECO:0000256" key="1">
    <source>
        <dbReference type="ARBA" id="ARBA00022729"/>
    </source>
</evidence>
<sequence length="312" mass="35221">MKRFFFLLLLLALLVQPLAAKTLTKVAAVVNNDIITTYQLDKAVIDALAKNAKGNQLTSKEFDQLKTSVLENLINEKLVEQRIKELGLNVPDPELNAAVEDVRLKNNLTADQLKQAVEAQGITFAAYREQLKKEILRYKLLSREVNYKVEVTSGEVRDYYMEHIDEYRSKPKVRVSSLSFELPADEEAVAELREQVVVTRKQLQKGKAFDQVLAAQGDAAFGGDMGYLVEDDLAAVLREALGGLEVGQVSEPVEMNNQLHLFLITERDSGDSGMDDRVKAEIEQLLHQQKTEARFKEWAAELRENGYIDIRI</sequence>
<dbReference type="AlphaFoldDB" id="A0A1M6IJ13"/>
<dbReference type="InterPro" id="IPR046357">
    <property type="entry name" value="PPIase_dom_sf"/>
</dbReference>
<dbReference type="Proteomes" id="UP000184171">
    <property type="component" value="Unassembled WGS sequence"/>
</dbReference>
<feature type="signal peptide" evidence="7">
    <location>
        <begin position="1"/>
        <end position="20"/>
    </location>
</feature>
<dbReference type="PANTHER" id="PTHR47637:SF1">
    <property type="entry name" value="CHAPERONE SURA"/>
    <property type="match status" value="1"/>
</dbReference>
<dbReference type="InterPro" id="IPR015391">
    <property type="entry name" value="SurA_N"/>
</dbReference>
<reference evidence="9 10" key="1">
    <citation type="submission" date="2016-11" db="EMBL/GenBank/DDBJ databases">
        <authorList>
            <person name="Jaros S."/>
            <person name="Januszkiewicz K."/>
            <person name="Wedrychowicz H."/>
        </authorList>
    </citation>
    <scope>NUCLEOTIDE SEQUENCE [LARGE SCALE GENOMIC DNA]</scope>
    <source>
        <strain evidence="9 10">DSM 5091</strain>
    </source>
</reference>
<dbReference type="Pfam" id="PF09312">
    <property type="entry name" value="SurA_N"/>
    <property type="match status" value="1"/>
</dbReference>
<dbReference type="SUPFAM" id="SSF54534">
    <property type="entry name" value="FKBP-like"/>
    <property type="match status" value="1"/>
</dbReference>